<protein>
    <submittedName>
        <fullName evidence="1">Uncharacterized protein</fullName>
    </submittedName>
</protein>
<gene>
    <name evidence="1" type="ORF">AVEN_179397_1</name>
</gene>
<dbReference type="OrthoDB" id="6431567at2759"/>
<evidence type="ECO:0000313" key="1">
    <source>
        <dbReference type="EMBL" id="GBL90464.1"/>
    </source>
</evidence>
<accession>A0A4Y2BH56</accession>
<dbReference type="Proteomes" id="UP000499080">
    <property type="component" value="Unassembled WGS sequence"/>
</dbReference>
<comment type="caution">
    <text evidence="1">The sequence shown here is derived from an EMBL/GenBank/DDBJ whole genome shotgun (WGS) entry which is preliminary data.</text>
</comment>
<reference evidence="1 2" key="1">
    <citation type="journal article" date="2019" name="Sci. Rep.">
        <title>Orb-weaving spider Araneus ventricosus genome elucidates the spidroin gene catalogue.</title>
        <authorList>
            <person name="Kono N."/>
            <person name="Nakamura H."/>
            <person name="Ohtoshi R."/>
            <person name="Moran D.A.P."/>
            <person name="Shinohara A."/>
            <person name="Yoshida Y."/>
            <person name="Fujiwara M."/>
            <person name="Mori M."/>
            <person name="Tomita M."/>
            <person name="Arakawa K."/>
        </authorList>
    </citation>
    <scope>NUCLEOTIDE SEQUENCE [LARGE SCALE GENOMIC DNA]</scope>
</reference>
<evidence type="ECO:0000313" key="2">
    <source>
        <dbReference type="Proteomes" id="UP000499080"/>
    </source>
</evidence>
<dbReference type="EMBL" id="BGPR01000072">
    <property type="protein sequence ID" value="GBL90464.1"/>
    <property type="molecule type" value="Genomic_DNA"/>
</dbReference>
<sequence length="174" mass="20417">MAYRATPLENGFSSSELLMGRRINITLPVAKTQLQPYSVTKKVLEAKEERRIEGQKTNYDKHHGVRNLDELDPDQNVWITDRRVTGKVLQKTPYPRSYLVQSGRRVYRRNRKRLIPSPDFIQNLSQRTTLMSRDTNTLLPMPIQDVRLLCHHPSLQRLTLKELAHLQKHRLIPM</sequence>
<dbReference type="PANTHER" id="PTHR33244:SF3">
    <property type="entry name" value="PEPTIDASE A2 DOMAIN-CONTAINING PROTEIN"/>
    <property type="match status" value="1"/>
</dbReference>
<dbReference type="PANTHER" id="PTHR33244">
    <property type="entry name" value="INTEGRASE CATALYTIC DOMAIN-CONTAINING PROTEIN-RELATED"/>
    <property type="match status" value="1"/>
</dbReference>
<organism evidence="1 2">
    <name type="scientific">Araneus ventricosus</name>
    <name type="common">Orbweaver spider</name>
    <name type="synonym">Epeira ventricosa</name>
    <dbReference type="NCBI Taxonomy" id="182803"/>
    <lineage>
        <taxon>Eukaryota</taxon>
        <taxon>Metazoa</taxon>
        <taxon>Ecdysozoa</taxon>
        <taxon>Arthropoda</taxon>
        <taxon>Chelicerata</taxon>
        <taxon>Arachnida</taxon>
        <taxon>Araneae</taxon>
        <taxon>Araneomorphae</taxon>
        <taxon>Entelegynae</taxon>
        <taxon>Araneoidea</taxon>
        <taxon>Araneidae</taxon>
        <taxon>Araneus</taxon>
    </lineage>
</organism>
<dbReference type="AlphaFoldDB" id="A0A4Y2BH56"/>
<name>A0A4Y2BH56_ARAVE</name>
<keyword evidence="2" id="KW-1185">Reference proteome</keyword>
<proteinExistence type="predicted"/>